<name>A0A9W8IFN8_9FUNG</name>
<proteinExistence type="predicted"/>
<feature type="compositionally biased region" description="Basic and acidic residues" evidence="1">
    <location>
        <begin position="109"/>
        <end position="126"/>
    </location>
</feature>
<reference evidence="2" key="1">
    <citation type="submission" date="2022-07" db="EMBL/GenBank/DDBJ databases">
        <title>Phylogenomic reconstructions and comparative analyses of Kickxellomycotina fungi.</title>
        <authorList>
            <person name="Reynolds N.K."/>
            <person name="Stajich J.E."/>
            <person name="Barry K."/>
            <person name="Grigoriev I.V."/>
            <person name="Crous P."/>
            <person name="Smith M.E."/>
        </authorList>
    </citation>
    <scope>NUCLEOTIDE SEQUENCE</scope>
    <source>
        <strain evidence="2">RSA 476</strain>
    </source>
</reference>
<protein>
    <submittedName>
        <fullName evidence="2">Uncharacterized protein</fullName>
    </submittedName>
</protein>
<evidence type="ECO:0000313" key="3">
    <source>
        <dbReference type="Proteomes" id="UP001140074"/>
    </source>
</evidence>
<feature type="non-terminal residue" evidence="2">
    <location>
        <position position="1"/>
    </location>
</feature>
<feature type="region of interest" description="Disordered" evidence="1">
    <location>
        <begin position="106"/>
        <end position="126"/>
    </location>
</feature>
<gene>
    <name evidence="2" type="ORF">GGH94_005661</name>
</gene>
<dbReference type="EMBL" id="JANBUY010000316">
    <property type="protein sequence ID" value="KAJ2860209.1"/>
    <property type="molecule type" value="Genomic_DNA"/>
</dbReference>
<keyword evidence="3" id="KW-1185">Reference proteome</keyword>
<dbReference type="AlphaFoldDB" id="A0A9W8IFN8"/>
<accession>A0A9W8IFN8</accession>
<comment type="caution">
    <text evidence="2">The sequence shown here is derived from an EMBL/GenBank/DDBJ whole genome shotgun (WGS) entry which is preliminary data.</text>
</comment>
<evidence type="ECO:0000256" key="1">
    <source>
        <dbReference type="SAM" id="MobiDB-lite"/>
    </source>
</evidence>
<sequence>SKTDKERLKQSIADRYADGSTVDWNLAGAYTNVDALECQRVGLGTFSDTLNNVGYRRICDLYDSGLSWKDIHQRFLQYLDDTSLQRRYHRLKRKLDGQMGDSLTAEWTDSEREQMGDDRSACKVDY</sequence>
<evidence type="ECO:0000313" key="2">
    <source>
        <dbReference type="EMBL" id="KAJ2860209.1"/>
    </source>
</evidence>
<dbReference type="Proteomes" id="UP001140074">
    <property type="component" value="Unassembled WGS sequence"/>
</dbReference>
<organism evidence="2 3">
    <name type="scientific">Coemansia aciculifera</name>
    <dbReference type="NCBI Taxonomy" id="417176"/>
    <lineage>
        <taxon>Eukaryota</taxon>
        <taxon>Fungi</taxon>
        <taxon>Fungi incertae sedis</taxon>
        <taxon>Zoopagomycota</taxon>
        <taxon>Kickxellomycotina</taxon>
        <taxon>Kickxellomycetes</taxon>
        <taxon>Kickxellales</taxon>
        <taxon>Kickxellaceae</taxon>
        <taxon>Coemansia</taxon>
    </lineage>
</organism>